<dbReference type="InterPro" id="IPR000182">
    <property type="entry name" value="GNAT_dom"/>
</dbReference>
<dbReference type="Pfam" id="PF00583">
    <property type="entry name" value="Acetyltransf_1"/>
    <property type="match status" value="1"/>
</dbReference>
<gene>
    <name evidence="2" type="ORF">C8N34_109132</name>
</gene>
<dbReference type="EMBL" id="QBKP01000009">
    <property type="protein sequence ID" value="PTX48624.1"/>
    <property type="molecule type" value="Genomic_DNA"/>
</dbReference>
<protein>
    <submittedName>
        <fullName evidence="2">RimJ/RimL family protein N-acetyltransferase</fullName>
    </submittedName>
</protein>
<keyword evidence="3" id="KW-1185">Reference proteome</keyword>
<dbReference type="SUPFAM" id="SSF55729">
    <property type="entry name" value="Acyl-CoA N-acyltransferases (Nat)"/>
    <property type="match status" value="1"/>
</dbReference>
<evidence type="ECO:0000259" key="1">
    <source>
        <dbReference type="PROSITE" id="PS51186"/>
    </source>
</evidence>
<dbReference type="Gene3D" id="3.40.630.30">
    <property type="match status" value="1"/>
</dbReference>
<evidence type="ECO:0000313" key="2">
    <source>
        <dbReference type="EMBL" id="PTX48624.1"/>
    </source>
</evidence>
<dbReference type="InterPro" id="IPR016181">
    <property type="entry name" value="Acyl_CoA_acyltransferase"/>
</dbReference>
<dbReference type="RefSeq" id="WP_108129479.1">
    <property type="nucleotide sequence ID" value="NZ_QBKP01000009.1"/>
</dbReference>
<organism evidence="2 3">
    <name type="scientific">Gemmobacter caeni</name>
    <dbReference type="NCBI Taxonomy" id="589035"/>
    <lineage>
        <taxon>Bacteria</taxon>
        <taxon>Pseudomonadati</taxon>
        <taxon>Pseudomonadota</taxon>
        <taxon>Alphaproteobacteria</taxon>
        <taxon>Rhodobacterales</taxon>
        <taxon>Paracoccaceae</taxon>
        <taxon>Gemmobacter</taxon>
    </lineage>
</organism>
<name>A0A2T6AXS8_9RHOB</name>
<proteinExistence type="predicted"/>
<reference evidence="2 3" key="1">
    <citation type="submission" date="2018-04" db="EMBL/GenBank/DDBJ databases">
        <title>Genomic Encyclopedia of Archaeal and Bacterial Type Strains, Phase II (KMG-II): from individual species to whole genera.</title>
        <authorList>
            <person name="Goeker M."/>
        </authorList>
    </citation>
    <scope>NUCLEOTIDE SEQUENCE [LARGE SCALE GENOMIC DNA]</scope>
    <source>
        <strain evidence="2 3">DSM 21823</strain>
    </source>
</reference>
<dbReference type="Proteomes" id="UP000244224">
    <property type="component" value="Unassembled WGS sequence"/>
</dbReference>
<dbReference type="PROSITE" id="PS51186">
    <property type="entry name" value="GNAT"/>
    <property type="match status" value="1"/>
</dbReference>
<feature type="domain" description="N-acetyltransferase" evidence="1">
    <location>
        <begin position="1"/>
        <end position="147"/>
    </location>
</feature>
<keyword evidence="2" id="KW-0808">Transferase</keyword>
<accession>A0A2T6AXS8</accession>
<dbReference type="AlphaFoldDB" id="A0A2T6AXS8"/>
<sequence>MIRVAQPLDAEFIRALWLRADNRVFLDAPAEGQIEEAIAVGDLLLWLDATEPVGFALIVEWLPRVLGLREFAVSRPGLGRSFLEALMTEVFTRRQAHRLGLDCTADNSRALRFFESAGFQHEGVWRECWQRPGGDWVDCVFMSMLEREWQTRGPWPPLAAPVRSS</sequence>
<dbReference type="GO" id="GO:0016747">
    <property type="term" value="F:acyltransferase activity, transferring groups other than amino-acyl groups"/>
    <property type="evidence" value="ECO:0007669"/>
    <property type="project" value="InterPro"/>
</dbReference>
<evidence type="ECO:0000313" key="3">
    <source>
        <dbReference type="Proteomes" id="UP000244224"/>
    </source>
</evidence>
<dbReference type="OrthoDB" id="5815030at2"/>
<comment type="caution">
    <text evidence="2">The sequence shown here is derived from an EMBL/GenBank/DDBJ whole genome shotgun (WGS) entry which is preliminary data.</text>
</comment>